<evidence type="ECO:0000313" key="15">
    <source>
        <dbReference type="EMBL" id="KAF8791144.1"/>
    </source>
</evidence>
<evidence type="ECO:0000256" key="5">
    <source>
        <dbReference type="ARBA" id="ARBA00022692"/>
    </source>
</evidence>
<feature type="transmembrane region" description="Helical" evidence="14">
    <location>
        <begin position="49"/>
        <end position="66"/>
    </location>
</feature>
<dbReference type="GO" id="GO:0015280">
    <property type="term" value="F:ligand-gated sodium channel activity"/>
    <property type="evidence" value="ECO:0007669"/>
    <property type="project" value="TreeGrafter"/>
</dbReference>
<evidence type="ECO:0000256" key="13">
    <source>
        <dbReference type="SAM" id="MobiDB-lite"/>
    </source>
</evidence>
<protein>
    <submittedName>
        <fullName evidence="15">Acid-sensing ion channel 4-A like protein</fullName>
    </submittedName>
</protein>
<sequence>MTVSSSKDRRRRMVKNGVRSVWQYSQQIFAVSAVNGVSHIALARSTGRRLLWTTLFGVGIIGWFYQTTTLLEYYYKYPSVVNIQVEKPQILDFPALTLCNVNRIRRSVFCREFPKRCGEHGIELTEEEIFNITLDYQRKGRKFELGHQLEDMVVSCEFSGLPILDTTSCLKYFSLLYDPHLGNCYVFSSDGVRQRLYVTEPDAWQDKKDMELVLNLEKDEYLDEDETPGLIVTLHEDMTMPHVLAHGVHVYAEHTYTLAVEKVTVNLLTDPFESNCTNFKKLPFQSEHRMELSPRMCTVECLLYHQKRECGHNYVTDNVVLYSERIPYDSEQVTRGDRMCAARLSEAYKNFCRTLCSVPCHDTQYPVTIDSSPTSEHKMIRKSEVLDSYHRRRGENKKMLLSDVRIHYQTLQHTVFNHTPEFTTELLFSYLGGISGGWLGISLLEFCAFVEGLFSVIMYALHLCCSSPKTKGQKKGRGSSKIPFSSKKSHNSFPTKCHCNSGVLLGLPVTKSGRRVQVLPYAFY</sequence>
<evidence type="ECO:0000256" key="10">
    <source>
        <dbReference type="ARBA" id="ARBA00023201"/>
    </source>
</evidence>
<keyword evidence="16" id="KW-1185">Reference proteome</keyword>
<evidence type="ECO:0000313" key="16">
    <source>
        <dbReference type="Proteomes" id="UP000807504"/>
    </source>
</evidence>
<evidence type="ECO:0000256" key="14">
    <source>
        <dbReference type="SAM" id="Phobius"/>
    </source>
</evidence>
<evidence type="ECO:0000256" key="4">
    <source>
        <dbReference type="ARBA" id="ARBA00022461"/>
    </source>
</evidence>
<reference evidence="15" key="2">
    <citation type="submission" date="2020-06" db="EMBL/GenBank/DDBJ databases">
        <authorList>
            <person name="Sheffer M."/>
        </authorList>
    </citation>
    <scope>NUCLEOTIDE SEQUENCE</scope>
</reference>
<evidence type="ECO:0000256" key="7">
    <source>
        <dbReference type="ARBA" id="ARBA00023053"/>
    </source>
</evidence>
<dbReference type="PANTHER" id="PTHR11690:SF248">
    <property type="entry name" value="PICKPOCKET 17, ISOFORM A"/>
    <property type="match status" value="1"/>
</dbReference>
<keyword evidence="9 14" id="KW-0472">Membrane</keyword>
<dbReference type="Gene3D" id="1.10.287.770">
    <property type="entry name" value="YojJ-like"/>
    <property type="match status" value="1"/>
</dbReference>
<evidence type="ECO:0000256" key="6">
    <source>
        <dbReference type="ARBA" id="ARBA00022989"/>
    </source>
</evidence>
<evidence type="ECO:0000256" key="2">
    <source>
        <dbReference type="ARBA" id="ARBA00007193"/>
    </source>
</evidence>
<comment type="caution">
    <text evidence="15">The sequence shown here is derived from an EMBL/GenBank/DDBJ whole genome shotgun (WGS) entry which is preliminary data.</text>
</comment>
<comment type="subcellular location">
    <subcellularLocation>
        <location evidence="1">Membrane</location>
        <topology evidence="1">Multi-pass membrane protein</topology>
    </subcellularLocation>
</comment>
<accession>A0A8T0FIR0</accession>
<keyword evidence="6 14" id="KW-1133">Transmembrane helix</keyword>
<dbReference type="Proteomes" id="UP000807504">
    <property type="component" value="Unassembled WGS sequence"/>
</dbReference>
<evidence type="ECO:0000256" key="12">
    <source>
        <dbReference type="RuleBase" id="RU000679"/>
    </source>
</evidence>
<dbReference type="Gene3D" id="2.60.470.10">
    <property type="entry name" value="Acid-sensing ion channels like domains"/>
    <property type="match status" value="1"/>
</dbReference>
<comment type="similarity">
    <text evidence="2 12">Belongs to the amiloride-sensitive sodium channel (TC 1.A.6) family.</text>
</comment>
<dbReference type="PANTHER" id="PTHR11690">
    <property type="entry name" value="AMILORIDE-SENSITIVE SODIUM CHANNEL-RELATED"/>
    <property type="match status" value="1"/>
</dbReference>
<name>A0A8T0FIR0_ARGBR</name>
<reference evidence="15" key="1">
    <citation type="journal article" date="2020" name="bioRxiv">
        <title>Chromosome-level reference genome of the European wasp spider Argiope bruennichi: a resource for studies on range expansion and evolutionary adaptation.</title>
        <authorList>
            <person name="Sheffer M.M."/>
            <person name="Hoppe A."/>
            <person name="Krehenwinkel H."/>
            <person name="Uhl G."/>
            <person name="Kuss A.W."/>
            <person name="Jensen L."/>
            <person name="Jensen C."/>
            <person name="Gillespie R.G."/>
            <person name="Hoff K.J."/>
            <person name="Prost S."/>
        </authorList>
    </citation>
    <scope>NUCLEOTIDE SEQUENCE</scope>
</reference>
<evidence type="ECO:0000256" key="9">
    <source>
        <dbReference type="ARBA" id="ARBA00023136"/>
    </source>
</evidence>
<dbReference type="AlphaFoldDB" id="A0A8T0FIR0"/>
<keyword evidence="5 12" id="KW-0812">Transmembrane</keyword>
<keyword evidence="8 12" id="KW-0406">Ion transport</keyword>
<organism evidence="15 16">
    <name type="scientific">Argiope bruennichi</name>
    <name type="common">Wasp spider</name>
    <name type="synonym">Aranea bruennichi</name>
    <dbReference type="NCBI Taxonomy" id="94029"/>
    <lineage>
        <taxon>Eukaryota</taxon>
        <taxon>Metazoa</taxon>
        <taxon>Ecdysozoa</taxon>
        <taxon>Arthropoda</taxon>
        <taxon>Chelicerata</taxon>
        <taxon>Arachnida</taxon>
        <taxon>Araneae</taxon>
        <taxon>Araneomorphae</taxon>
        <taxon>Entelegynae</taxon>
        <taxon>Araneoidea</taxon>
        <taxon>Araneidae</taxon>
        <taxon>Argiope</taxon>
    </lineage>
</organism>
<keyword evidence="11 12" id="KW-0407">Ion channel</keyword>
<keyword evidence="4 12" id="KW-0894">Sodium channel</keyword>
<feature type="region of interest" description="Disordered" evidence="13">
    <location>
        <begin position="468"/>
        <end position="493"/>
    </location>
</feature>
<dbReference type="EMBL" id="JABXBU010000011">
    <property type="protein sequence ID" value="KAF8791144.1"/>
    <property type="molecule type" value="Genomic_DNA"/>
</dbReference>
<evidence type="ECO:0000256" key="1">
    <source>
        <dbReference type="ARBA" id="ARBA00004141"/>
    </source>
</evidence>
<evidence type="ECO:0000256" key="11">
    <source>
        <dbReference type="ARBA" id="ARBA00023303"/>
    </source>
</evidence>
<keyword evidence="3 12" id="KW-0813">Transport</keyword>
<keyword evidence="10 12" id="KW-0739">Sodium transport</keyword>
<dbReference type="PRINTS" id="PR01078">
    <property type="entry name" value="AMINACHANNEL"/>
</dbReference>
<gene>
    <name evidence="15" type="ORF">HNY73_006063</name>
</gene>
<keyword evidence="7" id="KW-0915">Sodium</keyword>
<evidence type="ECO:0000256" key="8">
    <source>
        <dbReference type="ARBA" id="ARBA00023065"/>
    </source>
</evidence>
<dbReference type="Pfam" id="PF00858">
    <property type="entry name" value="ASC"/>
    <property type="match status" value="1"/>
</dbReference>
<proteinExistence type="inferred from homology"/>
<dbReference type="GO" id="GO:0005886">
    <property type="term" value="C:plasma membrane"/>
    <property type="evidence" value="ECO:0007669"/>
    <property type="project" value="TreeGrafter"/>
</dbReference>
<dbReference type="InterPro" id="IPR001873">
    <property type="entry name" value="ENaC"/>
</dbReference>
<evidence type="ECO:0000256" key="3">
    <source>
        <dbReference type="ARBA" id="ARBA00022448"/>
    </source>
</evidence>